<organism evidence="2 3">
    <name type="scientific">Ilex paraguariensis</name>
    <name type="common">yerba mate</name>
    <dbReference type="NCBI Taxonomy" id="185542"/>
    <lineage>
        <taxon>Eukaryota</taxon>
        <taxon>Viridiplantae</taxon>
        <taxon>Streptophyta</taxon>
        <taxon>Embryophyta</taxon>
        <taxon>Tracheophyta</taxon>
        <taxon>Spermatophyta</taxon>
        <taxon>Magnoliopsida</taxon>
        <taxon>eudicotyledons</taxon>
        <taxon>Gunneridae</taxon>
        <taxon>Pentapetalae</taxon>
        <taxon>asterids</taxon>
        <taxon>campanulids</taxon>
        <taxon>Aquifoliales</taxon>
        <taxon>Aquifoliaceae</taxon>
        <taxon>Ilex</taxon>
    </lineage>
</organism>
<evidence type="ECO:0000256" key="1">
    <source>
        <dbReference type="SAM" id="MobiDB-lite"/>
    </source>
</evidence>
<dbReference type="AlphaFoldDB" id="A0ABC8V5B6"/>
<evidence type="ECO:0000313" key="3">
    <source>
        <dbReference type="Proteomes" id="UP001642360"/>
    </source>
</evidence>
<accession>A0ABC8V5B6</accession>
<comment type="caution">
    <text evidence="2">The sequence shown here is derived from an EMBL/GenBank/DDBJ whole genome shotgun (WGS) entry which is preliminary data.</text>
</comment>
<feature type="region of interest" description="Disordered" evidence="1">
    <location>
        <begin position="102"/>
        <end position="121"/>
    </location>
</feature>
<proteinExistence type="predicted"/>
<keyword evidence="3" id="KW-1185">Reference proteome</keyword>
<gene>
    <name evidence="2" type="ORF">ILEXP_LOCUS59080</name>
</gene>
<name>A0ABC8V5B6_9AQUA</name>
<evidence type="ECO:0000313" key="2">
    <source>
        <dbReference type="EMBL" id="CAK9188397.1"/>
    </source>
</evidence>
<dbReference type="EMBL" id="CAUOFW020010439">
    <property type="protein sequence ID" value="CAK9188397.1"/>
    <property type="molecule type" value="Genomic_DNA"/>
</dbReference>
<feature type="non-terminal residue" evidence="2">
    <location>
        <position position="274"/>
    </location>
</feature>
<reference evidence="2 3" key="1">
    <citation type="submission" date="2024-02" db="EMBL/GenBank/DDBJ databases">
        <authorList>
            <person name="Vignale AGUSTIN F."/>
            <person name="Sosa J E."/>
            <person name="Modenutti C."/>
        </authorList>
    </citation>
    <scope>NUCLEOTIDE SEQUENCE [LARGE SCALE GENOMIC DNA]</scope>
</reference>
<dbReference type="Proteomes" id="UP001642360">
    <property type="component" value="Unassembled WGS sequence"/>
</dbReference>
<protein>
    <submittedName>
        <fullName evidence="2">Uncharacterized protein</fullName>
    </submittedName>
</protein>
<sequence>MNLRYRLPNSSVGVTTTNVVFPEPPMYTQEQVDRYRRQRDLEDALHATMNTQAFNDLPDQVDYVVPPRPATPDSPVPGDVLAIVRGEAEFMDAPDTNVASTITKPKPASPPAAPTAFGGAASSGKTDAGGAAGVGGVSGGMDLPALMESTVQFVRDVRQVGPQHLDCGRDRMPPCLGAPGPNEYPRDLWPPFIVYLWVKRGPVEGLAEVIVDLHLRHSLSGKKFSDNEDGSQVCARRDQRVPWKGRGAPFSWARNVTILVSSREGARPKPLICG</sequence>